<evidence type="ECO:0000256" key="3">
    <source>
        <dbReference type="ARBA" id="ARBA00023242"/>
    </source>
</evidence>
<evidence type="ECO:0000256" key="1">
    <source>
        <dbReference type="ARBA" id="ARBA00004123"/>
    </source>
</evidence>
<feature type="region of interest" description="Disordered" evidence="4">
    <location>
        <begin position="1194"/>
        <end position="1215"/>
    </location>
</feature>
<keyword evidence="7" id="KW-1185">Reference proteome</keyword>
<dbReference type="GO" id="GO:0042393">
    <property type="term" value="F:histone binding"/>
    <property type="evidence" value="ECO:0007669"/>
    <property type="project" value="TreeGrafter"/>
</dbReference>
<dbReference type="PANTHER" id="PTHR15321:SF3">
    <property type="entry name" value="TP53-BINDING PROTEIN 1"/>
    <property type="match status" value="1"/>
</dbReference>
<name>A0A8H3UJQ2_VENIN</name>
<evidence type="ECO:0000313" key="6">
    <source>
        <dbReference type="EMBL" id="KAE9972017.1"/>
    </source>
</evidence>
<dbReference type="InterPro" id="IPR047252">
    <property type="entry name" value="TP53BP1-like"/>
</dbReference>
<evidence type="ECO:0000259" key="5">
    <source>
        <dbReference type="PROSITE" id="PS50172"/>
    </source>
</evidence>
<accession>A0A8H3UJQ2</accession>
<feature type="region of interest" description="Disordered" evidence="4">
    <location>
        <begin position="572"/>
        <end position="605"/>
    </location>
</feature>
<feature type="region of interest" description="Disordered" evidence="4">
    <location>
        <begin position="26"/>
        <end position="46"/>
    </location>
</feature>
<dbReference type="CDD" id="cd17745">
    <property type="entry name" value="BRCT_p53bp1_rpt1"/>
    <property type="match status" value="1"/>
</dbReference>
<dbReference type="GO" id="GO:0045944">
    <property type="term" value="P:positive regulation of transcription by RNA polymerase II"/>
    <property type="evidence" value="ECO:0007669"/>
    <property type="project" value="TreeGrafter"/>
</dbReference>
<sequence length="1428" mass="155852">MESVQTPTTWDTLQARNYQAEILGAAHSDSPYSQDCTGKQTATPSPVKVAVVQQYSTIAHSQSARDGSQRRRAFHSQEHVPPHLRSSKSSPMPAFDKEKAHGSKMWNSFADAEDPADTQPVDTQVFIAESDIATSRIDEGINGLGSYHISDHAVDEPHGSVIVDLVANVEEPEPQVDYDDDVSDVSSQADEITNVFKVPKTPAMNGRKRNARGEIAGSETRTSTIKTPGSELPMAGLFGGGGTNNIQLSQLFAATQAPSSPLPNCPKSDPVFDRPSPNINFRLGNSSPVALPYSSPTRPSSVDVFVNGRILSDPLDTYVPMNESQEERERRLQREQELAESVEDDEFEDSHSALWRQQQKKIHQVALTSAAELTAPDRRRPPGPGRPRKIARSKSATDAGSAIRHRSSSRTERNSGARPFMIDALFEKQAPLPQESSVEEMNVVELAVNGTDVSQSQGNVMDEIIVPDTSPRSTQSRRKARCIRSPSPSMSQQRNHEIDAPTATQKTVIVVDSQADRVDVVAHEQDDLARPATKIAYSTVSSQARISQTQSQHYSLGPENRTSMNKRILGATETSSVPPPSPPSRAEEIIPSSPPLLSTQASDDDQDINDDEVEVTGVAAKIAQPVLIGHLPHTIAESEQDGIGDGVQQLQSPQLANQKTEPATIVDMAMDDESEPFATANSHLSMAAEKKVQYTETDRPQVGEIRKFGDLVVEAEPQNSIDSADINFDILTEGDQEFHNMMADSSPVRPKKKQRVYGRSALREPSKMANITNSDIAQEVTEMSKEPTPKKLVEVSEAPESTPITEGLPTPTPQSTKKRELDGANAASHARQAILAAKDVPSAKPRVLCRPAKITKTTNKSGVAKPSTSTSSSSGRPRPRSLKILEVAETTSTRLTSPKRVDGTRAVSVQNRRKLSMSKKEVSKSVAPQIQDHVDVPSSDTSPETEIFPNRVLAMFRGDMNYYTATVLGLVRGDGVKFRVRYDDRNEDTMDAAHLRKLELRIGDRVKAELPKMKTKTFIVVGFSNPVNPEAENNSVPDSLGPSLGPLPDVYGHLNVKLRVKGRQSLPTPEPTSGEIFDVPIQYIYLSRTMVSSLTNRQYVGNPGSFGRLTTPSNFDSTPSTPSSRSRRQPGTTISRASVVPSILEIGMFANMAFAVTFSESHNKEKESTLNCVQNNGARIIEVGFDQLFDLDPSGAPTPKKASPRKLDQATSTQPDSLNLLRDAKNLGFTALIADRYCRRAKYVQALALSIPCLHYRWVSDSIAAGEVLPFQKYLLPAGESAFLSGAVRSRSLVPYNPCSEDAKLKNILSRRDLLLGGKSVLVVKGKGKDEEKRKIYLFLTYALGAAEVGRVKDLTEAKAELESRPWDWVYVDGEPEEAKKVLFGKEKGKKRKSESSVVGALVGGKAVKVVGDEFVIQSLILGALMEE</sequence>
<dbReference type="InterPro" id="IPR001357">
    <property type="entry name" value="BRCT_dom"/>
</dbReference>
<evidence type="ECO:0000313" key="7">
    <source>
        <dbReference type="Proteomes" id="UP000490939"/>
    </source>
</evidence>
<feature type="compositionally biased region" description="Low complexity" evidence="4">
    <location>
        <begin position="866"/>
        <end position="876"/>
    </location>
</feature>
<dbReference type="GO" id="GO:0000077">
    <property type="term" value="P:DNA damage checkpoint signaling"/>
    <property type="evidence" value="ECO:0007669"/>
    <property type="project" value="TreeGrafter"/>
</dbReference>
<dbReference type="InterPro" id="IPR036420">
    <property type="entry name" value="BRCT_dom_sf"/>
</dbReference>
<evidence type="ECO:0000256" key="2">
    <source>
        <dbReference type="ARBA" id="ARBA00022763"/>
    </source>
</evidence>
<feature type="region of interest" description="Disordered" evidence="4">
    <location>
        <begin position="59"/>
        <end position="98"/>
    </location>
</feature>
<feature type="compositionally biased region" description="Basic and acidic residues" evidence="4">
    <location>
        <begin position="325"/>
        <end position="337"/>
    </location>
</feature>
<dbReference type="Gene3D" id="2.30.30.140">
    <property type="match status" value="1"/>
</dbReference>
<dbReference type="PANTHER" id="PTHR15321">
    <property type="entry name" value="TUMOR SUPPRESSOR P53-BINDING PROTEIN 1"/>
    <property type="match status" value="1"/>
</dbReference>
<feature type="compositionally biased region" description="Basic and acidic residues" evidence="4">
    <location>
        <begin position="782"/>
        <end position="794"/>
    </location>
</feature>
<dbReference type="PROSITE" id="PS50172">
    <property type="entry name" value="BRCT"/>
    <property type="match status" value="1"/>
</dbReference>
<dbReference type="Pfam" id="PF18115">
    <property type="entry name" value="Tudor_3"/>
    <property type="match status" value="1"/>
</dbReference>
<keyword evidence="3" id="KW-0539">Nucleus</keyword>
<dbReference type="CDD" id="cd17724">
    <property type="entry name" value="BRCT_p53bp1_rpt2"/>
    <property type="match status" value="1"/>
</dbReference>
<protein>
    <recommendedName>
        <fullName evidence="5">BRCT domain-containing protein</fullName>
    </recommendedName>
</protein>
<comment type="caution">
    <text evidence="6">The sequence shown here is derived from an EMBL/GenBank/DDBJ whole genome shotgun (WGS) entry which is preliminary data.</text>
</comment>
<feature type="region of interest" description="Disordered" evidence="4">
    <location>
        <begin position="772"/>
        <end position="829"/>
    </location>
</feature>
<feature type="compositionally biased region" description="Acidic residues" evidence="4">
    <location>
        <begin position="338"/>
        <end position="348"/>
    </location>
</feature>
<feature type="compositionally biased region" description="Polar residues" evidence="4">
    <location>
        <begin position="30"/>
        <end position="44"/>
    </location>
</feature>
<feature type="region of interest" description="Disordered" evidence="4">
    <location>
        <begin position="846"/>
        <end position="881"/>
    </location>
</feature>
<dbReference type="InterPro" id="IPR047250">
    <property type="entry name" value="BRCT_p53bp1-like_rpt2"/>
</dbReference>
<feature type="region of interest" description="Disordered" evidence="4">
    <location>
        <begin position="316"/>
        <end position="416"/>
    </location>
</feature>
<evidence type="ECO:0000256" key="4">
    <source>
        <dbReference type="SAM" id="MobiDB-lite"/>
    </source>
</evidence>
<dbReference type="InterPro" id="IPR047249">
    <property type="entry name" value="BRCT_p53bp1-like_rpt1"/>
</dbReference>
<organism evidence="6 7">
    <name type="scientific">Venturia inaequalis</name>
    <name type="common">Apple scab fungus</name>
    <dbReference type="NCBI Taxonomy" id="5025"/>
    <lineage>
        <taxon>Eukaryota</taxon>
        <taxon>Fungi</taxon>
        <taxon>Dikarya</taxon>
        <taxon>Ascomycota</taxon>
        <taxon>Pezizomycotina</taxon>
        <taxon>Dothideomycetes</taxon>
        <taxon>Pleosporomycetidae</taxon>
        <taxon>Venturiales</taxon>
        <taxon>Venturiaceae</taxon>
        <taxon>Venturia</taxon>
    </lineage>
</organism>
<dbReference type="Gene3D" id="3.40.50.10190">
    <property type="entry name" value="BRCT domain"/>
    <property type="match status" value="1"/>
</dbReference>
<dbReference type="SUPFAM" id="SSF52113">
    <property type="entry name" value="BRCT domain"/>
    <property type="match status" value="1"/>
</dbReference>
<gene>
    <name evidence="6" type="ORF">EG327_009651</name>
</gene>
<keyword evidence="2" id="KW-0227">DNA damage</keyword>
<feature type="compositionally biased region" description="Low complexity" evidence="4">
    <location>
        <begin position="1117"/>
        <end position="1133"/>
    </location>
</feature>
<feature type="domain" description="BRCT" evidence="5">
    <location>
        <begin position="1230"/>
        <end position="1276"/>
    </location>
</feature>
<feature type="region of interest" description="Disordered" evidence="4">
    <location>
        <begin position="1103"/>
        <end position="1134"/>
    </location>
</feature>
<dbReference type="InterPro" id="IPR041297">
    <property type="entry name" value="Crb2_Tudor"/>
</dbReference>
<comment type="subcellular location">
    <subcellularLocation>
        <location evidence="1">Nucleus</location>
    </subcellularLocation>
</comment>
<feature type="region of interest" description="Disordered" evidence="4">
    <location>
        <begin position="469"/>
        <end position="497"/>
    </location>
</feature>
<dbReference type="EMBL" id="WNWR01000650">
    <property type="protein sequence ID" value="KAE9972017.1"/>
    <property type="molecule type" value="Genomic_DNA"/>
</dbReference>
<dbReference type="GO" id="GO:0005634">
    <property type="term" value="C:nucleus"/>
    <property type="evidence" value="ECO:0007669"/>
    <property type="project" value="UniProtKB-SubCell"/>
</dbReference>
<proteinExistence type="predicted"/>
<dbReference type="Proteomes" id="UP000490939">
    <property type="component" value="Unassembled WGS sequence"/>
</dbReference>
<reference evidence="6 7" key="1">
    <citation type="submission" date="2019-07" db="EMBL/GenBank/DDBJ databases">
        <title>Venturia inaequalis Genome Resource.</title>
        <authorList>
            <person name="Lichtner F.J."/>
        </authorList>
    </citation>
    <scope>NUCLEOTIDE SEQUENCE [LARGE SCALE GENOMIC DNA]</scope>
    <source>
        <strain evidence="6 7">DMI_063113</strain>
    </source>
</reference>